<dbReference type="GeneID" id="97240155"/>
<evidence type="ECO:0000256" key="1">
    <source>
        <dbReference type="SAM" id="MobiDB-lite"/>
    </source>
</evidence>
<dbReference type="Gene3D" id="1.10.3990.20">
    <property type="entry name" value="protein bp1543"/>
    <property type="match status" value="1"/>
</dbReference>
<feature type="region of interest" description="Disordered" evidence="1">
    <location>
        <begin position="75"/>
        <end position="128"/>
    </location>
</feature>
<evidence type="ECO:0000313" key="3">
    <source>
        <dbReference type="EMBL" id="KYO57765.1"/>
    </source>
</evidence>
<dbReference type="AlphaFoldDB" id="A0A162M150"/>
<dbReference type="EMBL" id="LPZR01000003">
    <property type="protein sequence ID" value="KYO57765.1"/>
    <property type="molecule type" value="Genomic_DNA"/>
</dbReference>
<evidence type="ECO:0000313" key="4">
    <source>
        <dbReference type="Proteomes" id="UP000075787"/>
    </source>
</evidence>
<dbReference type="Pfam" id="PF13467">
    <property type="entry name" value="RHH_4"/>
    <property type="match status" value="1"/>
</dbReference>
<dbReference type="Proteomes" id="UP000075787">
    <property type="component" value="Unassembled WGS sequence"/>
</dbReference>
<dbReference type="InterPro" id="IPR038268">
    <property type="entry name" value="RHH_sf"/>
</dbReference>
<proteinExistence type="predicted"/>
<reference evidence="3 4" key="1">
    <citation type="submission" date="2015-12" db="EMBL/GenBank/DDBJ databases">
        <title>Genome sequence of Tistrella mobilis MCCC 1A02139.</title>
        <authorList>
            <person name="Lu L."/>
            <person name="Lai Q."/>
            <person name="Shao Z."/>
            <person name="Qian P."/>
        </authorList>
    </citation>
    <scope>NUCLEOTIDE SEQUENCE [LARGE SCALE GENOMIC DNA]</scope>
    <source>
        <strain evidence="3 4">MCCC 1A02139</strain>
    </source>
</reference>
<accession>A0A162M150</accession>
<comment type="caution">
    <text evidence="3">The sequence shown here is derived from an EMBL/GenBank/DDBJ whole genome shotgun (WGS) entry which is preliminary data.</text>
</comment>
<sequence>MSSSLINRNVVVEGRRTSIRLEADMWDALTEICQREGCRIHELATMVNSTRRESTLTAAIRVFIMNYYRAASTEQGHARAGHGKAMRPGRADRTAVQRRLERLAAARGGDGRPMAPVSRPYTTQDNAA</sequence>
<organism evidence="3 4">
    <name type="scientific">Tistrella mobilis</name>
    <dbReference type="NCBI Taxonomy" id="171437"/>
    <lineage>
        <taxon>Bacteria</taxon>
        <taxon>Pseudomonadati</taxon>
        <taxon>Pseudomonadota</taxon>
        <taxon>Alphaproteobacteria</taxon>
        <taxon>Geminicoccales</taxon>
        <taxon>Geminicoccaceae</taxon>
        <taxon>Tistrella</taxon>
    </lineage>
</organism>
<evidence type="ECO:0000259" key="2">
    <source>
        <dbReference type="Pfam" id="PF13467"/>
    </source>
</evidence>
<dbReference type="OrthoDB" id="8479603at2"/>
<protein>
    <recommendedName>
        <fullName evidence="2">Ribbon-helix-helix domain-containing protein</fullName>
    </recommendedName>
</protein>
<feature type="compositionally biased region" description="Basic and acidic residues" evidence="1">
    <location>
        <begin position="89"/>
        <end position="104"/>
    </location>
</feature>
<name>A0A162M150_9PROT</name>
<feature type="domain" description="Ribbon-helix-helix" evidence="2">
    <location>
        <begin position="6"/>
        <end position="68"/>
    </location>
</feature>
<dbReference type="RefSeq" id="WP_062761138.1">
    <property type="nucleotide sequence ID" value="NZ_CP121017.1"/>
</dbReference>
<gene>
    <name evidence="3" type="ORF">AUP44_18595</name>
</gene>
<dbReference type="InterPro" id="IPR027373">
    <property type="entry name" value="RHH_dom"/>
</dbReference>